<organism evidence="5 6">
    <name type="scientific">Burkholderia paludis</name>
    <dbReference type="NCBI Taxonomy" id="1506587"/>
    <lineage>
        <taxon>Bacteria</taxon>
        <taxon>Pseudomonadati</taxon>
        <taxon>Pseudomonadota</taxon>
        <taxon>Betaproteobacteria</taxon>
        <taxon>Burkholderiales</taxon>
        <taxon>Burkholderiaceae</taxon>
        <taxon>Burkholderia</taxon>
        <taxon>Burkholderia cepacia complex</taxon>
    </lineage>
</organism>
<reference evidence="5 6" key="1">
    <citation type="submission" date="2019-09" db="EMBL/GenBank/DDBJ databases">
        <authorList>
            <person name="Depoorter E."/>
        </authorList>
    </citation>
    <scope>NUCLEOTIDE SEQUENCE [LARGE SCALE GENOMIC DNA]</scope>
    <source>
        <strain evidence="5">LMG 30113</strain>
    </source>
</reference>
<protein>
    <submittedName>
        <fullName evidence="5">MFS transporter</fullName>
    </submittedName>
</protein>
<name>A0A6J5ERD6_9BURK</name>
<gene>
    <name evidence="5" type="ORF">BPA30113_06317</name>
</gene>
<evidence type="ECO:0000256" key="1">
    <source>
        <dbReference type="ARBA" id="ARBA00022692"/>
    </source>
</evidence>
<dbReference type="EMBL" id="CABVQD010000033">
    <property type="protein sequence ID" value="VWC31526.1"/>
    <property type="molecule type" value="Genomic_DNA"/>
</dbReference>
<sequence length="85" mass="8768">MAVCAGGAVADNDYNRPLLPEIAHAFGAQALTLAVGFVASATQIGDAIGLFCIAPLGDRFERKRLTLAPYVGLGLHALYSGAHSL</sequence>
<keyword evidence="6" id="KW-1185">Reference proteome</keyword>
<dbReference type="GO" id="GO:0022857">
    <property type="term" value="F:transmembrane transporter activity"/>
    <property type="evidence" value="ECO:0007669"/>
    <property type="project" value="InterPro"/>
</dbReference>
<evidence type="ECO:0000256" key="2">
    <source>
        <dbReference type="ARBA" id="ARBA00022989"/>
    </source>
</evidence>
<dbReference type="AlphaFoldDB" id="A0A6J5ERD6"/>
<keyword evidence="1" id="KW-0812">Transmembrane</keyword>
<keyword evidence="3" id="KW-0472">Membrane</keyword>
<dbReference type="PANTHER" id="PTHR42910:SF1">
    <property type="entry name" value="MAJOR FACILITATOR SUPERFAMILY (MFS) PROFILE DOMAIN-CONTAINING PROTEIN"/>
    <property type="match status" value="1"/>
</dbReference>
<feature type="domain" description="Major facilitator superfamily (MFS) profile" evidence="4">
    <location>
        <begin position="1"/>
        <end position="85"/>
    </location>
</feature>
<proteinExistence type="predicted"/>
<keyword evidence="2" id="KW-1133">Transmembrane helix</keyword>
<accession>A0A6J5ERD6</accession>
<dbReference type="InterPro" id="IPR036259">
    <property type="entry name" value="MFS_trans_sf"/>
</dbReference>
<dbReference type="Gene3D" id="1.20.1250.20">
    <property type="entry name" value="MFS general substrate transporter like domains"/>
    <property type="match status" value="1"/>
</dbReference>
<dbReference type="SUPFAM" id="SSF103473">
    <property type="entry name" value="MFS general substrate transporter"/>
    <property type="match status" value="1"/>
</dbReference>
<dbReference type="PANTHER" id="PTHR42910">
    <property type="entry name" value="TRANSPORTER SCO4007-RELATED"/>
    <property type="match status" value="1"/>
</dbReference>
<evidence type="ECO:0000259" key="4">
    <source>
        <dbReference type="PROSITE" id="PS50850"/>
    </source>
</evidence>
<evidence type="ECO:0000313" key="6">
    <source>
        <dbReference type="Proteomes" id="UP000494330"/>
    </source>
</evidence>
<evidence type="ECO:0000313" key="5">
    <source>
        <dbReference type="EMBL" id="VWC31526.1"/>
    </source>
</evidence>
<dbReference type="InterPro" id="IPR020846">
    <property type="entry name" value="MFS_dom"/>
</dbReference>
<dbReference type="PROSITE" id="PS50850">
    <property type="entry name" value="MFS"/>
    <property type="match status" value="1"/>
</dbReference>
<evidence type="ECO:0000256" key="3">
    <source>
        <dbReference type="ARBA" id="ARBA00023136"/>
    </source>
</evidence>
<dbReference type="Proteomes" id="UP000494330">
    <property type="component" value="Unassembled WGS sequence"/>
</dbReference>